<dbReference type="KEGG" id="phu:Phum_PHUM532860"/>
<dbReference type="EnsemblMetazoa" id="PHUM532860-RA">
    <property type="protein sequence ID" value="PHUM532860-PA"/>
    <property type="gene ID" value="PHUM532860"/>
</dbReference>
<dbReference type="Proteomes" id="UP000009046">
    <property type="component" value="Unassembled WGS sequence"/>
</dbReference>
<evidence type="ECO:0000256" key="2">
    <source>
        <dbReference type="ARBA" id="ARBA00023136"/>
    </source>
</evidence>
<dbReference type="InterPro" id="IPR007110">
    <property type="entry name" value="Ig-like_dom"/>
</dbReference>
<dbReference type="InterPro" id="IPR003599">
    <property type="entry name" value="Ig_sub"/>
</dbReference>
<evidence type="ECO:0000256" key="4">
    <source>
        <dbReference type="SAM" id="Phobius"/>
    </source>
</evidence>
<dbReference type="PANTHER" id="PTHR21261:SF8">
    <property type="entry name" value="BEATEN PATH IA, ISOFORM B-RELATED"/>
    <property type="match status" value="1"/>
</dbReference>
<dbReference type="GO" id="GO:0016020">
    <property type="term" value="C:membrane"/>
    <property type="evidence" value="ECO:0007669"/>
    <property type="project" value="UniProtKB-SubCell"/>
</dbReference>
<sequence>MISCSENFLPEGINLSESLKDLRVSVPQAIRKGETAVFMCDFDLEGDNLYSVKWYKGRREFYRFTPKDEFPIKTFPVGKVNVDKSKSNMTQLTLLSVDPSLSGVYNCEVSAESPSFHTELKSGEMNVVEIPSLTPILTGLKSKYGVGEILEGTCISGGSRPAANLTWFLNGEKVHRDHLWVTTTTIKDSRQLLVSKSRLKFIVKTHSFKSGKLKVRCSANIHNVYNQAIELTIEEEKPRIGSDATQVVILPSNFLEKKTDTEMKNRDSEGKKKKIIIIDSCYLLLCLFICLFFFFFFLFSNSKNRINKINFFFLLLERVKRIKDKMFFQRKKKTFPGLVFPVFFFLFYFPIESIKF</sequence>
<name>E0VZG6_PEDHC</name>
<dbReference type="FunFam" id="2.60.40.10:FF:000437">
    <property type="entry name" value="Beat-IIIc, isoform A"/>
    <property type="match status" value="1"/>
</dbReference>
<evidence type="ECO:0000313" key="7">
    <source>
        <dbReference type="EnsemblMetazoa" id="PHUM532860-PA"/>
    </source>
</evidence>
<evidence type="ECO:0000313" key="6">
    <source>
        <dbReference type="EMBL" id="EEB18772.1"/>
    </source>
</evidence>
<dbReference type="AlphaFoldDB" id="E0VZG6"/>
<evidence type="ECO:0000259" key="5">
    <source>
        <dbReference type="PROSITE" id="PS50835"/>
    </source>
</evidence>
<proteinExistence type="predicted"/>
<accession>E0VZG6</accession>
<comment type="subcellular location">
    <subcellularLocation>
        <location evidence="1">Membrane</location>
        <topology evidence="1">Single-pass membrane protein</topology>
    </subcellularLocation>
</comment>
<protein>
    <submittedName>
        <fullName evidence="6 7">Beat protein, putative</fullName>
    </submittedName>
</protein>
<dbReference type="InterPro" id="IPR036179">
    <property type="entry name" value="Ig-like_dom_sf"/>
</dbReference>
<reference evidence="6" key="1">
    <citation type="submission" date="2007-04" db="EMBL/GenBank/DDBJ databases">
        <title>Annotation of Pediculus humanus corporis strain USDA.</title>
        <authorList>
            <person name="Kirkness E."/>
            <person name="Hannick L."/>
            <person name="Hass B."/>
            <person name="Bruggner R."/>
            <person name="Lawson D."/>
            <person name="Bidwell S."/>
            <person name="Joardar V."/>
            <person name="Caler E."/>
            <person name="Walenz B."/>
            <person name="Inman J."/>
            <person name="Schobel S."/>
            <person name="Galinsky K."/>
            <person name="Amedeo P."/>
            <person name="Strausberg R."/>
        </authorList>
    </citation>
    <scope>NUCLEOTIDE SEQUENCE</scope>
    <source>
        <strain evidence="6">USDA</strain>
    </source>
</reference>
<dbReference type="CTD" id="8235178"/>
<dbReference type="EMBL" id="DS235852">
    <property type="protein sequence ID" value="EEB18772.1"/>
    <property type="molecule type" value="Genomic_DNA"/>
</dbReference>
<reference evidence="6" key="2">
    <citation type="submission" date="2007-04" db="EMBL/GenBank/DDBJ databases">
        <title>The genome of the human body louse.</title>
        <authorList>
            <consortium name="The Human Body Louse Genome Consortium"/>
            <person name="Kirkness E."/>
            <person name="Walenz B."/>
            <person name="Hass B."/>
            <person name="Bruggner R."/>
            <person name="Strausberg R."/>
        </authorList>
    </citation>
    <scope>NUCLEOTIDE SEQUENCE</scope>
    <source>
        <strain evidence="6">USDA</strain>
    </source>
</reference>
<feature type="transmembrane region" description="Helical" evidence="4">
    <location>
        <begin position="282"/>
        <end position="299"/>
    </location>
</feature>
<feature type="domain" description="Ig-like" evidence="5">
    <location>
        <begin position="131"/>
        <end position="234"/>
    </location>
</feature>
<dbReference type="EMBL" id="AAZO01006466">
    <property type="status" value="NOT_ANNOTATED_CDS"/>
    <property type="molecule type" value="Genomic_DNA"/>
</dbReference>
<dbReference type="EMBL" id="AAZO01006468">
    <property type="status" value="NOT_ANNOTATED_CDS"/>
    <property type="molecule type" value="Genomic_DNA"/>
</dbReference>
<dbReference type="SUPFAM" id="SSF48726">
    <property type="entry name" value="Immunoglobulin"/>
    <property type="match status" value="1"/>
</dbReference>
<dbReference type="GeneID" id="8235178"/>
<dbReference type="InParanoid" id="E0VZG6"/>
<dbReference type="HOGENOM" id="CLU_046048_0_1_1"/>
<dbReference type="PROSITE" id="PS50835">
    <property type="entry name" value="IG_LIKE"/>
    <property type="match status" value="2"/>
</dbReference>
<evidence type="ECO:0000256" key="3">
    <source>
        <dbReference type="ARBA" id="ARBA00023157"/>
    </source>
</evidence>
<feature type="transmembrane region" description="Helical" evidence="4">
    <location>
        <begin position="334"/>
        <end position="351"/>
    </location>
</feature>
<dbReference type="STRING" id="121224.E0VZG6"/>
<gene>
    <name evidence="7" type="primary">8235178</name>
    <name evidence="6" type="ORF">Phum_PHUM532860</name>
</gene>
<dbReference type="VEuPathDB" id="VectorBase:PHUM532860"/>
<dbReference type="Gene3D" id="2.60.40.10">
    <property type="entry name" value="Immunoglobulins"/>
    <property type="match status" value="2"/>
</dbReference>
<keyword evidence="4" id="KW-1133">Transmembrane helix</keyword>
<dbReference type="FunCoup" id="E0VZG6">
    <property type="interactions" value="44"/>
</dbReference>
<reference evidence="7" key="3">
    <citation type="submission" date="2021-02" db="UniProtKB">
        <authorList>
            <consortium name="EnsemblMetazoa"/>
        </authorList>
    </citation>
    <scope>IDENTIFICATION</scope>
    <source>
        <strain evidence="7">USDA</strain>
    </source>
</reference>
<evidence type="ECO:0000313" key="8">
    <source>
        <dbReference type="Proteomes" id="UP000009046"/>
    </source>
</evidence>
<evidence type="ECO:0000256" key="1">
    <source>
        <dbReference type="ARBA" id="ARBA00004167"/>
    </source>
</evidence>
<dbReference type="InterPro" id="IPR013162">
    <property type="entry name" value="CD80_C2-set"/>
</dbReference>
<dbReference type="SMART" id="SM00409">
    <property type="entry name" value="IG"/>
    <property type="match status" value="1"/>
</dbReference>
<keyword evidence="3" id="KW-1015">Disulfide bond</keyword>
<dbReference type="GO" id="GO:0008045">
    <property type="term" value="P:motor neuron axon guidance"/>
    <property type="evidence" value="ECO:0007669"/>
    <property type="project" value="TreeGrafter"/>
</dbReference>
<dbReference type="OrthoDB" id="6419989at2759"/>
<dbReference type="RefSeq" id="XP_002431510.1">
    <property type="nucleotide sequence ID" value="XM_002431465.1"/>
</dbReference>
<keyword evidence="8" id="KW-1185">Reference proteome</keyword>
<keyword evidence="2 4" id="KW-0472">Membrane</keyword>
<dbReference type="InterPro" id="IPR013783">
    <property type="entry name" value="Ig-like_fold"/>
</dbReference>
<dbReference type="eggNOG" id="ENOG502RY6Y">
    <property type="taxonomic scope" value="Eukaryota"/>
</dbReference>
<dbReference type="EMBL" id="AAZO01006467">
    <property type="status" value="NOT_ANNOTATED_CDS"/>
    <property type="molecule type" value="Genomic_DNA"/>
</dbReference>
<dbReference type="Pfam" id="PF08205">
    <property type="entry name" value="C2-set_2"/>
    <property type="match status" value="1"/>
</dbReference>
<keyword evidence="4" id="KW-0812">Transmembrane</keyword>
<organism>
    <name type="scientific">Pediculus humanus subsp. corporis</name>
    <name type="common">Body louse</name>
    <dbReference type="NCBI Taxonomy" id="121224"/>
    <lineage>
        <taxon>Eukaryota</taxon>
        <taxon>Metazoa</taxon>
        <taxon>Ecdysozoa</taxon>
        <taxon>Arthropoda</taxon>
        <taxon>Hexapoda</taxon>
        <taxon>Insecta</taxon>
        <taxon>Pterygota</taxon>
        <taxon>Neoptera</taxon>
        <taxon>Paraneoptera</taxon>
        <taxon>Psocodea</taxon>
        <taxon>Troctomorpha</taxon>
        <taxon>Phthiraptera</taxon>
        <taxon>Anoplura</taxon>
        <taxon>Pediculidae</taxon>
        <taxon>Pediculus</taxon>
    </lineage>
</organism>
<feature type="domain" description="Ig-like" evidence="5">
    <location>
        <begin position="10"/>
        <end position="117"/>
    </location>
</feature>
<dbReference type="OMA" id="NCWYDTE"/>
<dbReference type="PANTHER" id="PTHR21261">
    <property type="entry name" value="BEAT PROTEIN"/>
    <property type="match status" value="1"/>
</dbReference>